<dbReference type="EMBL" id="GGEC01061314">
    <property type="protein sequence ID" value="MBX41798.1"/>
    <property type="molecule type" value="Transcribed_RNA"/>
</dbReference>
<name>A0A2P2NH30_RHIMU</name>
<dbReference type="AlphaFoldDB" id="A0A2P2NH30"/>
<evidence type="ECO:0000313" key="1">
    <source>
        <dbReference type="EMBL" id="MBX41798.1"/>
    </source>
</evidence>
<sequence>MIVTEIAVGLWSSLFEIWHVSNFTAKSCIFFFICICISLPKEVIHCTFSIFSCPCICQPWGKFTLEILIKNVHMFSSCVLESC</sequence>
<accession>A0A2P2NH30</accession>
<protein>
    <submittedName>
        <fullName evidence="1">Uncharacterized protein</fullName>
    </submittedName>
</protein>
<reference evidence="1" key="1">
    <citation type="submission" date="2018-02" db="EMBL/GenBank/DDBJ databases">
        <title>Rhizophora mucronata_Transcriptome.</title>
        <authorList>
            <person name="Meera S.P."/>
            <person name="Sreeshan A."/>
            <person name="Augustine A."/>
        </authorList>
    </citation>
    <scope>NUCLEOTIDE SEQUENCE</scope>
    <source>
        <tissue evidence="1">Leaf</tissue>
    </source>
</reference>
<proteinExistence type="predicted"/>
<organism evidence="1">
    <name type="scientific">Rhizophora mucronata</name>
    <name type="common">Asiatic mangrove</name>
    <dbReference type="NCBI Taxonomy" id="61149"/>
    <lineage>
        <taxon>Eukaryota</taxon>
        <taxon>Viridiplantae</taxon>
        <taxon>Streptophyta</taxon>
        <taxon>Embryophyta</taxon>
        <taxon>Tracheophyta</taxon>
        <taxon>Spermatophyta</taxon>
        <taxon>Magnoliopsida</taxon>
        <taxon>eudicotyledons</taxon>
        <taxon>Gunneridae</taxon>
        <taxon>Pentapetalae</taxon>
        <taxon>rosids</taxon>
        <taxon>fabids</taxon>
        <taxon>Malpighiales</taxon>
        <taxon>Rhizophoraceae</taxon>
        <taxon>Rhizophora</taxon>
    </lineage>
</organism>